<comment type="caution">
    <text evidence="7">The sequence shown here is derived from an EMBL/GenBank/DDBJ whole genome shotgun (WGS) entry which is preliminary data.</text>
</comment>
<reference evidence="7" key="1">
    <citation type="submission" date="2014-02" db="EMBL/GenBank/DDBJ databases">
        <title>Expanding our view of genomic diversity in Candidatus Accumulibacter clades.</title>
        <authorList>
            <person name="Skennerton C.T."/>
            <person name="Barr J.J."/>
            <person name="Slater F.R."/>
            <person name="Bond P.L."/>
            <person name="Tyson G.W."/>
        </authorList>
    </citation>
    <scope>NUCLEOTIDE SEQUENCE [LARGE SCALE GENOMIC DNA]</scope>
</reference>
<gene>
    <name evidence="7" type="primary">yadH_1</name>
    <name evidence="7" type="ORF">AW08_00216</name>
</gene>
<keyword evidence="8" id="KW-1185">Reference proteome</keyword>
<feature type="transmembrane region" description="Helical" evidence="5">
    <location>
        <begin position="55"/>
        <end position="82"/>
    </location>
</feature>
<protein>
    <recommendedName>
        <fullName evidence="5">Transport permease protein</fullName>
    </recommendedName>
</protein>
<dbReference type="Proteomes" id="UP000020218">
    <property type="component" value="Unassembled WGS sequence"/>
</dbReference>
<organism evidence="7 8">
    <name type="scientific">Candidatus Accumulibacter adjunctus</name>
    <dbReference type="NCBI Taxonomy" id="1454001"/>
    <lineage>
        <taxon>Bacteria</taxon>
        <taxon>Pseudomonadati</taxon>
        <taxon>Pseudomonadota</taxon>
        <taxon>Betaproteobacteria</taxon>
        <taxon>Candidatus Accumulibacter</taxon>
    </lineage>
</organism>
<dbReference type="PROSITE" id="PS51012">
    <property type="entry name" value="ABC_TM2"/>
    <property type="match status" value="1"/>
</dbReference>
<feature type="transmembrane region" description="Helical" evidence="5">
    <location>
        <begin position="140"/>
        <end position="161"/>
    </location>
</feature>
<dbReference type="PANTHER" id="PTHR43332">
    <property type="entry name" value="INNER MEMBRANE TRANSPORT PERMEASE YADH-RELATED"/>
    <property type="match status" value="1"/>
</dbReference>
<evidence type="ECO:0000256" key="5">
    <source>
        <dbReference type="RuleBase" id="RU361157"/>
    </source>
</evidence>
<dbReference type="NCBIfam" id="NF011648">
    <property type="entry name" value="PRK15066.1"/>
    <property type="match status" value="1"/>
</dbReference>
<dbReference type="PANTHER" id="PTHR43332:SF1">
    <property type="entry name" value="TRANSPORT PERMEASE PROTEIN"/>
    <property type="match status" value="1"/>
</dbReference>
<evidence type="ECO:0000256" key="1">
    <source>
        <dbReference type="ARBA" id="ARBA00004141"/>
    </source>
</evidence>
<sequence>MNLPAMRAIYLFEMARTRRTLLQSIVSPVISTSLYFVVFGAAIGSRIDEIDGVSYGAFIVPGLIMLSVLTQSVANASFGIFFPRFTGTIYELLSAPLSYLEIAASYVGAAATKSIILGLIILATAALFVPLRIEHPFWMLLFLLLTALSFSLLGFIIGIWADNFEKLQLVPMLVITPLTFLGGSFYSISMLPPMWQTISLFNPVVYLVSGFRWSFHGVADVSVAVSLAMTLAFLAIFIAIVAWIFRTGYRLRS</sequence>
<evidence type="ECO:0000313" key="8">
    <source>
        <dbReference type="Proteomes" id="UP000020218"/>
    </source>
</evidence>
<dbReference type="PRINTS" id="PR00164">
    <property type="entry name" value="ABC2TRNSPORT"/>
</dbReference>
<proteinExistence type="inferred from homology"/>
<dbReference type="PIRSF" id="PIRSF006648">
    <property type="entry name" value="DrrB"/>
    <property type="match status" value="1"/>
</dbReference>
<dbReference type="STRING" id="1454001.AW08_00216"/>
<comment type="similarity">
    <text evidence="5">Belongs to the ABC-2 integral membrane protein family.</text>
</comment>
<keyword evidence="4 5" id="KW-0472">Membrane</keyword>
<feature type="transmembrane region" description="Helical" evidence="5">
    <location>
        <begin position="115"/>
        <end position="133"/>
    </location>
</feature>
<feature type="domain" description="ABC transmembrane type-2" evidence="6">
    <location>
        <begin position="19"/>
        <end position="248"/>
    </location>
</feature>
<evidence type="ECO:0000313" key="7">
    <source>
        <dbReference type="EMBL" id="EXI69723.1"/>
    </source>
</evidence>
<dbReference type="Pfam" id="PF01061">
    <property type="entry name" value="ABC2_membrane"/>
    <property type="match status" value="1"/>
</dbReference>
<dbReference type="PATRIC" id="fig|1454001.3.peg.50"/>
<dbReference type="InterPro" id="IPR000412">
    <property type="entry name" value="ABC_2_transport"/>
</dbReference>
<feature type="transmembrane region" description="Helical" evidence="5">
    <location>
        <begin position="167"/>
        <end position="186"/>
    </location>
</feature>
<feature type="transmembrane region" description="Helical" evidence="5">
    <location>
        <begin position="221"/>
        <end position="245"/>
    </location>
</feature>
<evidence type="ECO:0000256" key="2">
    <source>
        <dbReference type="ARBA" id="ARBA00022692"/>
    </source>
</evidence>
<dbReference type="EMBL" id="JFAX01000001">
    <property type="protein sequence ID" value="EXI69723.1"/>
    <property type="molecule type" value="Genomic_DNA"/>
</dbReference>
<keyword evidence="5" id="KW-0813">Transport</keyword>
<dbReference type="InterPro" id="IPR013525">
    <property type="entry name" value="ABC2_TM"/>
</dbReference>
<accession>A0A011MIF7</accession>
<dbReference type="GO" id="GO:0140359">
    <property type="term" value="F:ABC-type transporter activity"/>
    <property type="evidence" value="ECO:0007669"/>
    <property type="project" value="InterPro"/>
</dbReference>
<comment type="subcellular location">
    <subcellularLocation>
        <location evidence="5">Cell inner membrane</location>
        <topology evidence="5">Multi-pass membrane protein</topology>
    </subcellularLocation>
    <subcellularLocation>
        <location evidence="1">Membrane</location>
        <topology evidence="1">Multi-pass membrane protein</topology>
    </subcellularLocation>
</comment>
<keyword evidence="3 5" id="KW-1133">Transmembrane helix</keyword>
<keyword evidence="2 5" id="KW-0812">Transmembrane</keyword>
<dbReference type="GO" id="GO:0043190">
    <property type="term" value="C:ATP-binding cassette (ABC) transporter complex"/>
    <property type="evidence" value="ECO:0007669"/>
    <property type="project" value="InterPro"/>
</dbReference>
<evidence type="ECO:0000259" key="6">
    <source>
        <dbReference type="PROSITE" id="PS51012"/>
    </source>
</evidence>
<feature type="transmembrane region" description="Helical" evidence="5">
    <location>
        <begin position="21"/>
        <end position="43"/>
    </location>
</feature>
<dbReference type="AlphaFoldDB" id="A0A011MIF7"/>
<keyword evidence="5" id="KW-1003">Cell membrane</keyword>
<dbReference type="InterPro" id="IPR052522">
    <property type="entry name" value="ABC-2_transport_permease"/>
</dbReference>
<evidence type="ECO:0000256" key="3">
    <source>
        <dbReference type="ARBA" id="ARBA00022989"/>
    </source>
</evidence>
<dbReference type="InterPro" id="IPR047817">
    <property type="entry name" value="ABC2_TM_bact-type"/>
</dbReference>
<name>A0A011MIF7_9PROT</name>
<evidence type="ECO:0000256" key="4">
    <source>
        <dbReference type="ARBA" id="ARBA00023136"/>
    </source>
</evidence>